<protein>
    <submittedName>
        <fullName evidence="1">Uncharacterized protein</fullName>
    </submittedName>
</protein>
<accession>A0A7D9D886</accession>
<comment type="caution">
    <text evidence="1">The sequence shown here is derived from an EMBL/GenBank/DDBJ whole genome shotgun (WGS) entry which is preliminary data.</text>
</comment>
<evidence type="ECO:0000313" key="1">
    <source>
        <dbReference type="EMBL" id="CAB3979540.1"/>
    </source>
</evidence>
<dbReference type="EMBL" id="CACRXK020000207">
    <property type="protein sequence ID" value="CAB3979540.1"/>
    <property type="molecule type" value="Genomic_DNA"/>
</dbReference>
<name>A0A7D9D886_PARCT</name>
<keyword evidence="2" id="KW-1185">Reference proteome</keyword>
<dbReference type="Proteomes" id="UP001152795">
    <property type="component" value="Unassembled WGS sequence"/>
</dbReference>
<gene>
    <name evidence="1" type="ORF">PACLA_8A032806</name>
</gene>
<dbReference type="AlphaFoldDB" id="A0A7D9D886"/>
<reference evidence="1" key="1">
    <citation type="submission" date="2020-04" db="EMBL/GenBank/DDBJ databases">
        <authorList>
            <person name="Alioto T."/>
            <person name="Alioto T."/>
            <person name="Gomez Garrido J."/>
        </authorList>
    </citation>
    <scope>NUCLEOTIDE SEQUENCE</scope>
    <source>
        <strain evidence="1">A484AB</strain>
    </source>
</reference>
<evidence type="ECO:0000313" key="2">
    <source>
        <dbReference type="Proteomes" id="UP001152795"/>
    </source>
</evidence>
<sequence length="90" mass="10606">MEQIINLLENIGLHVEAPTTIQFTRAFRKLVYDHYLSPSNTNCAADLDAMLDAKTPERQQSLLPIMKLLQQFCFRLKKWTINYHWLNKTL</sequence>
<proteinExistence type="predicted"/>
<organism evidence="1 2">
    <name type="scientific">Paramuricea clavata</name>
    <name type="common">Red gorgonian</name>
    <name type="synonym">Violescent sea-whip</name>
    <dbReference type="NCBI Taxonomy" id="317549"/>
    <lineage>
        <taxon>Eukaryota</taxon>
        <taxon>Metazoa</taxon>
        <taxon>Cnidaria</taxon>
        <taxon>Anthozoa</taxon>
        <taxon>Octocorallia</taxon>
        <taxon>Malacalcyonacea</taxon>
        <taxon>Plexauridae</taxon>
        <taxon>Paramuricea</taxon>
    </lineage>
</organism>